<dbReference type="InParanoid" id="E9GD72"/>
<dbReference type="OrthoDB" id="6372959at2759"/>
<dbReference type="AlphaFoldDB" id="E9GD72"/>
<dbReference type="GO" id="GO:0007155">
    <property type="term" value="P:cell adhesion"/>
    <property type="evidence" value="ECO:0000318"/>
    <property type="project" value="GO_Central"/>
</dbReference>
<feature type="region of interest" description="Disordered" evidence="7">
    <location>
        <begin position="1"/>
        <end position="175"/>
    </location>
</feature>
<keyword evidence="10" id="KW-1185">Reference proteome</keyword>
<keyword evidence="6 8" id="KW-0472">Membrane</keyword>
<evidence type="ECO:0000313" key="9">
    <source>
        <dbReference type="EMBL" id="EFX82686.1"/>
    </source>
</evidence>
<dbReference type="PANTHER" id="PTHR12316">
    <property type="entry name" value="NINJURIN-RELATED"/>
    <property type="match status" value="1"/>
</dbReference>
<dbReference type="Pfam" id="PF04923">
    <property type="entry name" value="Ninjurin"/>
    <property type="match status" value="1"/>
</dbReference>
<dbReference type="HOGENOM" id="CLU_612901_0_0_1"/>
<feature type="compositionally biased region" description="Acidic residues" evidence="7">
    <location>
        <begin position="27"/>
        <end position="37"/>
    </location>
</feature>
<evidence type="ECO:0000256" key="3">
    <source>
        <dbReference type="ARBA" id="ARBA00022692"/>
    </source>
</evidence>
<evidence type="ECO:0000313" key="10">
    <source>
        <dbReference type="Proteomes" id="UP000000305"/>
    </source>
</evidence>
<reference evidence="9 10" key="1">
    <citation type="journal article" date="2011" name="Science">
        <title>The ecoresponsive genome of Daphnia pulex.</title>
        <authorList>
            <person name="Colbourne J.K."/>
            <person name="Pfrender M.E."/>
            <person name="Gilbert D."/>
            <person name="Thomas W.K."/>
            <person name="Tucker A."/>
            <person name="Oakley T.H."/>
            <person name="Tokishita S."/>
            <person name="Aerts A."/>
            <person name="Arnold G.J."/>
            <person name="Basu M.K."/>
            <person name="Bauer D.J."/>
            <person name="Caceres C.E."/>
            <person name="Carmel L."/>
            <person name="Casola C."/>
            <person name="Choi J.H."/>
            <person name="Detter J.C."/>
            <person name="Dong Q."/>
            <person name="Dusheyko S."/>
            <person name="Eads B.D."/>
            <person name="Frohlich T."/>
            <person name="Geiler-Samerotte K.A."/>
            <person name="Gerlach D."/>
            <person name="Hatcher P."/>
            <person name="Jogdeo S."/>
            <person name="Krijgsveld J."/>
            <person name="Kriventseva E.V."/>
            <person name="Kultz D."/>
            <person name="Laforsch C."/>
            <person name="Lindquist E."/>
            <person name="Lopez J."/>
            <person name="Manak J.R."/>
            <person name="Muller J."/>
            <person name="Pangilinan J."/>
            <person name="Patwardhan R.P."/>
            <person name="Pitluck S."/>
            <person name="Pritham E.J."/>
            <person name="Rechtsteiner A."/>
            <person name="Rho M."/>
            <person name="Rogozin I.B."/>
            <person name="Sakarya O."/>
            <person name="Salamov A."/>
            <person name="Schaack S."/>
            <person name="Shapiro H."/>
            <person name="Shiga Y."/>
            <person name="Skalitzky C."/>
            <person name="Smith Z."/>
            <person name="Souvorov A."/>
            <person name="Sung W."/>
            <person name="Tang Z."/>
            <person name="Tsuchiya D."/>
            <person name="Tu H."/>
            <person name="Vos H."/>
            <person name="Wang M."/>
            <person name="Wolf Y.I."/>
            <person name="Yamagata H."/>
            <person name="Yamada T."/>
            <person name="Ye Y."/>
            <person name="Shaw J.R."/>
            <person name="Andrews J."/>
            <person name="Crease T.J."/>
            <person name="Tang H."/>
            <person name="Lucas S.M."/>
            <person name="Robertson H.M."/>
            <person name="Bork P."/>
            <person name="Koonin E.V."/>
            <person name="Zdobnov E.M."/>
            <person name="Grigoriev I.V."/>
            <person name="Lynch M."/>
            <person name="Boore J.L."/>
        </authorList>
    </citation>
    <scope>NUCLEOTIDE SEQUENCE [LARGE SCALE GENOMIC DNA]</scope>
</reference>
<dbReference type="GO" id="GO:0042246">
    <property type="term" value="P:tissue regeneration"/>
    <property type="evidence" value="ECO:0007669"/>
    <property type="project" value="InterPro"/>
</dbReference>
<name>E9GD72_DAPPU</name>
<evidence type="ECO:0000256" key="5">
    <source>
        <dbReference type="ARBA" id="ARBA00022989"/>
    </source>
</evidence>
<dbReference type="PANTHER" id="PTHR12316:SF17">
    <property type="entry name" value="NINJURIN C, ISOFORM D"/>
    <property type="match status" value="1"/>
</dbReference>
<sequence length="447" mass="47539">MDPFEADEITSVVVPEPIRSAIHPVEVEEEDVNDENELTPGDENPSKGKSKSKFTSGFKNVLPFGKSSTPIADGETTQQEPLTDGQEAKSSRFTSGFKNVLSFGKSSSTPADDENTQQEQQVDGQEAKPSRLTSGFKNILPFGKSSSTPAQDGETPQQDEPSDGQLTQEATPSRFTSGLKSVFSLGKSDPAADALNESSTDPAEASHPWTDGIKNVLSFNKSPGQIGNPNEMLTNAMDGEIVGPVAVVGNNATANGNKNLPAAGPAAAAAGNKLPAAAAPQQDADFTIISDGFNNKKTLANGLMDFAFLTANANQLHYALTARAYDVDRIVSIVLISSSILLQIVAGVLLISGSYIQAKPIPINRNTTDPNSKASLAAYLQWRARALNLIDHWTIALVFMIAIINIFIAAFATGTKNTSDTNTDPDTPPETPVETVWQIGNLIRNYF</sequence>
<accession>E9GD72</accession>
<evidence type="ECO:0000256" key="8">
    <source>
        <dbReference type="SAM" id="Phobius"/>
    </source>
</evidence>
<dbReference type="EMBL" id="GL732539">
    <property type="protein sequence ID" value="EFX82686.1"/>
    <property type="molecule type" value="Genomic_DNA"/>
</dbReference>
<keyword evidence="5 8" id="KW-1133">Transmembrane helix</keyword>
<evidence type="ECO:0000256" key="4">
    <source>
        <dbReference type="ARBA" id="ARBA00022889"/>
    </source>
</evidence>
<dbReference type="Proteomes" id="UP000000305">
    <property type="component" value="Unassembled WGS sequence"/>
</dbReference>
<dbReference type="InterPro" id="IPR007007">
    <property type="entry name" value="Ninjurin"/>
</dbReference>
<comment type="subcellular location">
    <subcellularLocation>
        <location evidence="1">Membrane</location>
        <topology evidence="1">Multi-pass membrane protein</topology>
    </subcellularLocation>
</comment>
<feature type="transmembrane region" description="Helical" evidence="8">
    <location>
        <begin position="330"/>
        <end position="356"/>
    </location>
</feature>
<dbReference type="GO" id="GO:0016020">
    <property type="term" value="C:membrane"/>
    <property type="evidence" value="ECO:0007669"/>
    <property type="project" value="UniProtKB-SubCell"/>
</dbReference>
<comment type="similarity">
    <text evidence="2">Belongs to the ninjurin family.</text>
</comment>
<keyword evidence="3 8" id="KW-0812">Transmembrane</keyword>
<feature type="compositionally biased region" description="Polar residues" evidence="7">
    <location>
        <begin position="66"/>
        <end position="81"/>
    </location>
</feature>
<feature type="compositionally biased region" description="Polar residues" evidence="7">
    <location>
        <begin position="144"/>
        <end position="175"/>
    </location>
</feature>
<evidence type="ECO:0000256" key="1">
    <source>
        <dbReference type="ARBA" id="ARBA00004141"/>
    </source>
</evidence>
<evidence type="ECO:0000256" key="7">
    <source>
        <dbReference type="SAM" id="MobiDB-lite"/>
    </source>
</evidence>
<evidence type="ECO:0000256" key="2">
    <source>
        <dbReference type="ARBA" id="ARBA00008141"/>
    </source>
</evidence>
<keyword evidence="4" id="KW-0130">Cell adhesion</keyword>
<evidence type="ECO:0000256" key="6">
    <source>
        <dbReference type="ARBA" id="ARBA00023136"/>
    </source>
</evidence>
<gene>
    <name evidence="9" type="ORF">DAPPUDRAFT_241014</name>
</gene>
<organism evidence="9 10">
    <name type="scientific">Daphnia pulex</name>
    <name type="common">Water flea</name>
    <dbReference type="NCBI Taxonomy" id="6669"/>
    <lineage>
        <taxon>Eukaryota</taxon>
        <taxon>Metazoa</taxon>
        <taxon>Ecdysozoa</taxon>
        <taxon>Arthropoda</taxon>
        <taxon>Crustacea</taxon>
        <taxon>Branchiopoda</taxon>
        <taxon>Diplostraca</taxon>
        <taxon>Cladocera</taxon>
        <taxon>Anomopoda</taxon>
        <taxon>Daphniidae</taxon>
        <taxon>Daphnia</taxon>
    </lineage>
</organism>
<protein>
    <submittedName>
        <fullName evidence="9">Uncharacterized protein</fullName>
    </submittedName>
</protein>
<proteinExistence type="inferred from homology"/>
<dbReference type="KEGG" id="dpx:DAPPUDRAFT_241014"/>
<feature type="transmembrane region" description="Helical" evidence="8">
    <location>
        <begin position="393"/>
        <end position="412"/>
    </location>
</feature>